<keyword evidence="1" id="KW-0547">Nucleotide-binding</keyword>
<dbReference type="GO" id="GO:0000166">
    <property type="term" value="F:nucleotide binding"/>
    <property type="evidence" value="ECO:0007669"/>
    <property type="project" value="UniProtKB-KW"/>
</dbReference>
<dbReference type="Pfam" id="PF02872">
    <property type="entry name" value="5_nucleotid_C"/>
    <property type="match status" value="1"/>
</dbReference>
<evidence type="ECO:0000259" key="2">
    <source>
        <dbReference type="Pfam" id="PF02872"/>
    </source>
</evidence>
<dbReference type="AlphaFoldDB" id="A0A4V5MVU2"/>
<dbReference type="SUPFAM" id="SSF56300">
    <property type="entry name" value="Metallo-dependent phosphatases"/>
    <property type="match status" value="1"/>
</dbReference>
<dbReference type="InterPro" id="IPR036907">
    <property type="entry name" value="5'-Nucleotdase_C_sf"/>
</dbReference>
<dbReference type="GO" id="GO:0030288">
    <property type="term" value="C:outer membrane-bounded periplasmic space"/>
    <property type="evidence" value="ECO:0007669"/>
    <property type="project" value="TreeGrafter"/>
</dbReference>
<dbReference type="GO" id="GO:0016787">
    <property type="term" value="F:hydrolase activity"/>
    <property type="evidence" value="ECO:0007669"/>
    <property type="project" value="UniProtKB-KW"/>
</dbReference>
<keyword evidence="1" id="KW-0378">Hydrolase</keyword>
<sequence>MPDVTLFQLNDSHGYLEPHPELHWTPDGPALTIMGGFARIAGVLNAARTTAPGSVLAFDNGDTFHGTPTLTLSEGEAAVPILNALGLSAMTGHWDFAYGPTQTARLAGMLNYPFLAANCHALIDKGLPFPATTVCRAGGLSVGVIGLAATILDKTMPPSFSTGLRFTDGIEETRAHAARLRAQGCDLIVVLSHLGLPQDRALATAVDGLDVILSGHTHNRLDRPWIVNNTILIQSGCHASFLGRLDLTVERGRIIRHDHQLIPINLDLPEEADVAEMVTQAVAPVAGMRRFIVGQTDQILHRATCLDAPMDDVLLAAIAQAADTQIAFSNGWRYGAPIPAGPVTLHDLWCIIPTTPPIETVELSGSEIIAMMEENLEATFACDPFGQRGGYVKRFCGLDFSVKLENPSSHRIEQAFGPNGQPLALQSRYRVAFVTLQAVPSKYGTDRRNTGVTAVAALLAWFGVKAPVRPGRIRIV</sequence>
<dbReference type="Gene3D" id="3.90.780.10">
    <property type="entry name" value="5'-Nucleotidase, C-terminal domain"/>
    <property type="match status" value="1"/>
</dbReference>
<dbReference type="InterPro" id="IPR029052">
    <property type="entry name" value="Metallo-depent_PP-like"/>
</dbReference>
<organism evidence="3 4">
    <name type="scientific">Paracoccus gahaiensis</name>
    <dbReference type="NCBI Taxonomy" id="1706839"/>
    <lineage>
        <taxon>Bacteria</taxon>
        <taxon>Pseudomonadati</taxon>
        <taxon>Pseudomonadota</taxon>
        <taxon>Alphaproteobacteria</taxon>
        <taxon>Rhodobacterales</taxon>
        <taxon>Paracoccaceae</taxon>
        <taxon>Paracoccus</taxon>
    </lineage>
</organism>
<evidence type="ECO:0000256" key="1">
    <source>
        <dbReference type="RuleBase" id="RU362119"/>
    </source>
</evidence>
<dbReference type="PANTHER" id="PTHR11575:SF24">
    <property type="entry name" value="5'-NUCLEOTIDASE"/>
    <property type="match status" value="1"/>
</dbReference>
<dbReference type="OrthoDB" id="5469761at2"/>
<proteinExistence type="inferred from homology"/>
<dbReference type="GO" id="GO:0009166">
    <property type="term" value="P:nucleotide catabolic process"/>
    <property type="evidence" value="ECO:0007669"/>
    <property type="project" value="InterPro"/>
</dbReference>
<keyword evidence="4" id="KW-1185">Reference proteome</keyword>
<accession>A0A4V5MVU2</accession>
<comment type="similarity">
    <text evidence="1">Belongs to the 5'-nucleotidase family.</text>
</comment>
<dbReference type="Proteomes" id="UP000309747">
    <property type="component" value="Unassembled WGS sequence"/>
</dbReference>
<evidence type="ECO:0000313" key="4">
    <source>
        <dbReference type="Proteomes" id="UP000309747"/>
    </source>
</evidence>
<feature type="domain" description="5'-Nucleotidase C-terminal" evidence="2">
    <location>
        <begin position="303"/>
        <end position="433"/>
    </location>
</feature>
<comment type="caution">
    <text evidence="3">The sequence shown here is derived from an EMBL/GenBank/DDBJ whole genome shotgun (WGS) entry which is preliminary data.</text>
</comment>
<protein>
    <submittedName>
        <fullName evidence="3">Bifunctional metallophosphatase/5'-nucleotidase</fullName>
    </submittedName>
</protein>
<name>A0A4V5MVU2_9RHOB</name>
<dbReference type="PANTHER" id="PTHR11575">
    <property type="entry name" value="5'-NUCLEOTIDASE-RELATED"/>
    <property type="match status" value="1"/>
</dbReference>
<gene>
    <name evidence="3" type="ORF">FA743_16975</name>
</gene>
<dbReference type="SUPFAM" id="SSF55816">
    <property type="entry name" value="5'-nucleotidase (syn. UDP-sugar hydrolase), C-terminal domain"/>
    <property type="match status" value="1"/>
</dbReference>
<dbReference type="EMBL" id="SUNI01000023">
    <property type="protein sequence ID" value="TJZ89908.1"/>
    <property type="molecule type" value="Genomic_DNA"/>
</dbReference>
<dbReference type="InterPro" id="IPR006179">
    <property type="entry name" value="5_nucleotidase/apyrase"/>
</dbReference>
<evidence type="ECO:0000313" key="3">
    <source>
        <dbReference type="EMBL" id="TJZ89908.1"/>
    </source>
</evidence>
<dbReference type="Gene3D" id="3.60.21.10">
    <property type="match status" value="1"/>
</dbReference>
<reference evidence="3 4" key="1">
    <citation type="submission" date="2019-04" db="EMBL/GenBank/DDBJ databases">
        <authorList>
            <person name="Li J."/>
        </authorList>
    </citation>
    <scope>NUCLEOTIDE SEQUENCE [LARGE SCALE GENOMIC DNA]</scope>
    <source>
        <strain evidence="3 4">KCTC 42687</strain>
    </source>
</reference>
<dbReference type="InterPro" id="IPR008334">
    <property type="entry name" value="5'-Nucleotdase_C"/>
</dbReference>
<dbReference type="PRINTS" id="PR01607">
    <property type="entry name" value="APYRASEFAMLY"/>
</dbReference>
<dbReference type="RefSeq" id="WP_136887271.1">
    <property type="nucleotide sequence ID" value="NZ_SUNI01000023.1"/>
</dbReference>